<organism evidence="2 3">
    <name type="scientific">Streptomyces polygonati</name>
    <dbReference type="NCBI Taxonomy" id="1617087"/>
    <lineage>
        <taxon>Bacteria</taxon>
        <taxon>Bacillati</taxon>
        <taxon>Actinomycetota</taxon>
        <taxon>Actinomycetes</taxon>
        <taxon>Kitasatosporales</taxon>
        <taxon>Streptomycetaceae</taxon>
        <taxon>Streptomyces</taxon>
    </lineage>
</organism>
<dbReference type="EMBL" id="JBHSBB010000014">
    <property type="protein sequence ID" value="MFC4034574.1"/>
    <property type="molecule type" value="Genomic_DNA"/>
</dbReference>
<proteinExistence type="predicted"/>
<reference evidence="3" key="1">
    <citation type="journal article" date="2019" name="Int. J. Syst. Evol. Microbiol.">
        <title>The Global Catalogue of Microorganisms (GCM) 10K type strain sequencing project: providing services to taxonomists for standard genome sequencing and annotation.</title>
        <authorList>
            <consortium name="The Broad Institute Genomics Platform"/>
            <consortium name="The Broad Institute Genome Sequencing Center for Infectious Disease"/>
            <person name="Wu L."/>
            <person name="Ma J."/>
        </authorList>
    </citation>
    <scope>NUCLEOTIDE SEQUENCE [LARGE SCALE GENOMIC DNA]</scope>
    <source>
        <strain evidence="3">CGMCC 4.7237</strain>
    </source>
</reference>
<protein>
    <submittedName>
        <fullName evidence="2">Uncharacterized protein</fullName>
    </submittedName>
</protein>
<accession>A0ABV8HWI4</accession>
<feature type="region of interest" description="Disordered" evidence="1">
    <location>
        <begin position="1"/>
        <end position="33"/>
    </location>
</feature>
<evidence type="ECO:0000256" key="1">
    <source>
        <dbReference type="SAM" id="MobiDB-lite"/>
    </source>
</evidence>
<sequence length="108" mass="11941">MKSTTAGKLSLFTIGEERAESPTPTAGPEPERTPLGILAATARLVATTSPDRLDRQQRPLVLLVIDCPFCEHRHVHPAGHADRPRLCPRRSRCVGRPGGTYYFPEVQR</sequence>
<dbReference type="Proteomes" id="UP001595765">
    <property type="component" value="Unassembled WGS sequence"/>
</dbReference>
<comment type="caution">
    <text evidence="2">The sequence shown here is derived from an EMBL/GenBank/DDBJ whole genome shotgun (WGS) entry which is preliminary data.</text>
</comment>
<evidence type="ECO:0000313" key="3">
    <source>
        <dbReference type="Proteomes" id="UP001595765"/>
    </source>
</evidence>
<gene>
    <name evidence="2" type="ORF">ACFO3J_24300</name>
</gene>
<evidence type="ECO:0000313" key="2">
    <source>
        <dbReference type="EMBL" id="MFC4034574.1"/>
    </source>
</evidence>
<dbReference type="RefSeq" id="WP_386432920.1">
    <property type="nucleotide sequence ID" value="NZ_JBHSBB010000014.1"/>
</dbReference>
<name>A0ABV8HWI4_9ACTN</name>
<keyword evidence="3" id="KW-1185">Reference proteome</keyword>